<feature type="region of interest" description="Disordered" evidence="2">
    <location>
        <begin position="166"/>
        <end position="187"/>
    </location>
</feature>
<feature type="signal peptide" evidence="3">
    <location>
        <begin position="1"/>
        <end position="17"/>
    </location>
</feature>
<keyword evidence="1" id="KW-0175">Coiled coil</keyword>
<proteinExistence type="predicted"/>
<feature type="coiled-coil region" evidence="1">
    <location>
        <begin position="59"/>
        <end position="111"/>
    </location>
</feature>
<feature type="chain" id="PRO_5005187971" evidence="3">
    <location>
        <begin position="18"/>
        <end position="243"/>
    </location>
</feature>
<dbReference type="EMBL" id="CDMY01000283">
    <property type="protein sequence ID" value="CEL99561.1"/>
    <property type="molecule type" value="Genomic_DNA"/>
</dbReference>
<dbReference type="AlphaFoldDB" id="A0A0G4EPS3"/>
<name>A0A0G4EPS3_VITBC</name>
<accession>A0A0G4EPS3</accession>
<evidence type="ECO:0000256" key="3">
    <source>
        <dbReference type="SAM" id="SignalP"/>
    </source>
</evidence>
<evidence type="ECO:0000313" key="5">
    <source>
        <dbReference type="Proteomes" id="UP000041254"/>
    </source>
</evidence>
<organism evidence="4 5">
    <name type="scientific">Vitrella brassicaformis (strain CCMP3155)</name>
    <dbReference type="NCBI Taxonomy" id="1169540"/>
    <lineage>
        <taxon>Eukaryota</taxon>
        <taxon>Sar</taxon>
        <taxon>Alveolata</taxon>
        <taxon>Colpodellida</taxon>
        <taxon>Vitrellaceae</taxon>
        <taxon>Vitrella</taxon>
    </lineage>
</organism>
<dbReference type="VEuPathDB" id="CryptoDB:Vbra_12629"/>
<keyword evidence="5" id="KW-1185">Reference proteome</keyword>
<dbReference type="Proteomes" id="UP000041254">
    <property type="component" value="Unassembled WGS sequence"/>
</dbReference>
<gene>
    <name evidence="4" type="ORF">Vbra_12629</name>
</gene>
<keyword evidence="3" id="KW-0732">Signal</keyword>
<protein>
    <submittedName>
        <fullName evidence="4">Uncharacterized protein</fullName>
    </submittedName>
</protein>
<sequence length="243" mass="26308">MSLLFRLSVYAFLAASAAPKRRLFYLLARCPTGQPTASTRSPDDAASGGSYKELIRLPKDKLRAEREEWAKKEAMFEKEILGVCRENSEFNLELTAKKDDNRQLLEQLTDNNFKKPARKVGASVGGAAKVHSVAAAAGEIGKTSTPSPAGNSGSVLTGGEKVGGAAARHGGFRGSLERTAATTTTTTTPAAATSLGFLFGETGMRFSYSYELPAQEDPVYFQHQCPFPRQPRRHHMHPGSRCQ</sequence>
<dbReference type="InParanoid" id="A0A0G4EPS3"/>
<evidence type="ECO:0000313" key="4">
    <source>
        <dbReference type="EMBL" id="CEL99561.1"/>
    </source>
</evidence>
<reference evidence="4 5" key="1">
    <citation type="submission" date="2014-11" db="EMBL/GenBank/DDBJ databases">
        <authorList>
            <person name="Zhu J."/>
            <person name="Qi W."/>
            <person name="Song R."/>
        </authorList>
    </citation>
    <scope>NUCLEOTIDE SEQUENCE [LARGE SCALE GENOMIC DNA]</scope>
</reference>
<evidence type="ECO:0000256" key="1">
    <source>
        <dbReference type="SAM" id="Coils"/>
    </source>
</evidence>
<evidence type="ECO:0000256" key="2">
    <source>
        <dbReference type="SAM" id="MobiDB-lite"/>
    </source>
</evidence>